<dbReference type="InterPro" id="IPR023090">
    <property type="entry name" value="UPF0702_alpha/beta_dom_sf"/>
</dbReference>
<accession>A0A839K2C5</accession>
<dbReference type="Pfam" id="PF04239">
    <property type="entry name" value="DUF421"/>
    <property type="match status" value="1"/>
</dbReference>
<proteinExistence type="inferred from homology"/>
<evidence type="ECO:0000256" key="1">
    <source>
        <dbReference type="ARBA" id="ARBA00004651"/>
    </source>
</evidence>
<dbReference type="Proteomes" id="UP000574276">
    <property type="component" value="Unassembled WGS sequence"/>
</dbReference>
<comment type="caution">
    <text evidence="10">The sequence shown here is derived from an EMBL/GenBank/DDBJ whole genome shotgun (WGS) entry which is preliminary data.</text>
</comment>
<dbReference type="PANTHER" id="PTHR34582:SF6">
    <property type="entry name" value="UPF0702 TRANSMEMBRANE PROTEIN YCAP"/>
    <property type="match status" value="1"/>
</dbReference>
<dbReference type="InterPro" id="IPR007353">
    <property type="entry name" value="DUF421"/>
</dbReference>
<feature type="transmembrane region" description="Helical" evidence="7">
    <location>
        <begin position="61"/>
        <end position="80"/>
    </location>
</feature>
<dbReference type="PANTHER" id="PTHR34582">
    <property type="entry name" value="UPF0702 TRANSMEMBRANE PROTEIN YCAP"/>
    <property type="match status" value="1"/>
</dbReference>
<dbReference type="GO" id="GO:0005886">
    <property type="term" value="C:plasma membrane"/>
    <property type="evidence" value="ECO:0007669"/>
    <property type="project" value="UniProtKB-SubCell"/>
</dbReference>
<feature type="domain" description="YetF-like N-terminal transmembrane" evidence="9">
    <location>
        <begin position="12"/>
        <end position="78"/>
    </location>
</feature>
<evidence type="ECO:0000256" key="4">
    <source>
        <dbReference type="ARBA" id="ARBA00022692"/>
    </source>
</evidence>
<dbReference type="Pfam" id="PF20730">
    <property type="entry name" value="YetF_N"/>
    <property type="match status" value="1"/>
</dbReference>
<sequence length="236" mass="26980">MNLLKIAISSFGTLIALFLFTKILGNRQMSQLSMYDYVSSVTIGSIAGEMSILSSDSFLEPLVAMAVFSILTYIISYLTCKSIYLRRFFEGPALLLYQDGQIYEKNLLKAKLDIDELLSSCRLSGYFDLEEIHTIYLESNGMLSILPKAISRPVNPKDMHMEPEQSLPLANIIIDGKILPKVLNIINKNETWVYQQLKKHGIKNIEEVILASYDFTTDSLNIYIKFHRKMIRDIFE</sequence>
<name>A0A839K2C5_9FIRM</name>
<dbReference type="EMBL" id="JACEGA010000001">
    <property type="protein sequence ID" value="MBB2183139.1"/>
    <property type="molecule type" value="Genomic_DNA"/>
</dbReference>
<organism evidence="10 11">
    <name type="scientific">Variimorphobacter saccharofermentans</name>
    <dbReference type="NCBI Taxonomy" id="2755051"/>
    <lineage>
        <taxon>Bacteria</taxon>
        <taxon>Bacillati</taxon>
        <taxon>Bacillota</taxon>
        <taxon>Clostridia</taxon>
        <taxon>Lachnospirales</taxon>
        <taxon>Lachnospiraceae</taxon>
        <taxon>Variimorphobacter</taxon>
    </lineage>
</organism>
<evidence type="ECO:0000259" key="8">
    <source>
        <dbReference type="Pfam" id="PF04239"/>
    </source>
</evidence>
<evidence type="ECO:0000256" key="3">
    <source>
        <dbReference type="ARBA" id="ARBA00022475"/>
    </source>
</evidence>
<keyword evidence="4 7" id="KW-0812">Transmembrane</keyword>
<feature type="transmembrane region" description="Helical" evidence="7">
    <location>
        <begin position="6"/>
        <end position="25"/>
    </location>
</feature>
<evidence type="ECO:0000259" key="9">
    <source>
        <dbReference type="Pfam" id="PF20730"/>
    </source>
</evidence>
<dbReference type="AlphaFoldDB" id="A0A839K2C5"/>
<dbReference type="InterPro" id="IPR048454">
    <property type="entry name" value="YetF_N"/>
</dbReference>
<evidence type="ECO:0000256" key="2">
    <source>
        <dbReference type="ARBA" id="ARBA00006448"/>
    </source>
</evidence>
<dbReference type="RefSeq" id="WP_228352818.1">
    <property type="nucleotide sequence ID" value="NZ_JACEGA010000001.1"/>
</dbReference>
<gene>
    <name evidence="10" type="ORF">H0486_09635</name>
</gene>
<evidence type="ECO:0000256" key="7">
    <source>
        <dbReference type="SAM" id="Phobius"/>
    </source>
</evidence>
<keyword evidence="5 7" id="KW-1133">Transmembrane helix</keyword>
<protein>
    <submittedName>
        <fullName evidence="10">DUF421 domain-containing protein</fullName>
    </submittedName>
</protein>
<evidence type="ECO:0000313" key="10">
    <source>
        <dbReference type="EMBL" id="MBB2183139.1"/>
    </source>
</evidence>
<feature type="domain" description="YetF C-terminal" evidence="8">
    <location>
        <begin position="81"/>
        <end position="214"/>
    </location>
</feature>
<comment type="subcellular location">
    <subcellularLocation>
        <location evidence="1">Cell membrane</location>
        <topology evidence="1">Multi-pass membrane protein</topology>
    </subcellularLocation>
</comment>
<keyword evidence="6 7" id="KW-0472">Membrane</keyword>
<evidence type="ECO:0000256" key="6">
    <source>
        <dbReference type="ARBA" id="ARBA00023136"/>
    </source>
</evidence>
<evidence type="ECO:0000256" key="5">
    <source>
        <dbReference type="ARBA" id="ARBA00022989"/>
    </source>
</evidence>
<dbReference type="Gene3D" id="3.30.240.20">
    <property type="entry name" value="bsu07140 like domains"/>
    <property type="match status" value="2"/>
</dbReference>
<reference evidence="10 11" key="1">
    <citation type="submission" date="2020-07" db="EMBL/GenBank/DDBJ databases">
        <title>Characterization and genome sequencing of isolate MD1, a novel member within the family Lachnospiraceae.</title>
        <authorList>
            <person name="Rettenmaier R."/>
            <person name="Di Bello L."/>
            <person name="Zinser C."/>
            <person name="Scheitz K."/>
            <person name="Liebl W."/>
            <person name="Zverlov V."/>
        </authorList>
    </citation>
    <scope>NUCLEOTIDE SEQUENCE [LARGE SCALE GENOMIC DNA]</scope>
    <source>
        <strain evidence="10 11">MD1</strain>
    </source>
</reference>
<evidence type="ECO:0000313" key="11">
    <source>
        <dbReference type="Proteomes" id="UP000574276"/>
    </source>
</evidence>
<comment type="similarity">
    <text evidence="2">Belongs to the UPF0702 family.</text>
</comment>
<keyword evidence="11" id="KW-1185">Reference proteome</keyword>
<keyword evidence="3" id="KW-1003">Cell membrane</keyword>